<dbReference type="eggNOG" id="KOG2029">
    <property type="taxonomic scope" value="Eukaryota"/>
</dbReference>
<organism evidence="7 8">
    <name type="scientific">Serendipita indica (strain DSM 11827)</name>
    <name type="common">Root endophyte fungus</name>
    <name type="synonym">Piriformospora indica</name>
    <dbReference type="NCBI Taxonomy" id="1109443"/>
    <lineage>
        <taxon>Eukaryota</taxon>
        <taxon>Fungi</taxon>
        <taxon>Dikarya</taxon>
        <taxon>Basidiomycota</taxon>
        <taxon>Agaricomycotina</taxon>
        <taxon>Agaricomycetes</taxon>
        <taxon>Sebacinales</taxon>
        <taxon>Serendipitaceae</taxon>
        <taxon>Serendipita</taxon>
    </lineage>
</organism>
<dbReference type="GO" id="GO:0005739">
    <property type="term" value="C:mitochondrion"/>
    <property type="evidence" value="ECO:0007669"/>
    <property type="project" value="UniProtKB-SubCell"/>
</dbReference>
<dbReference type="InParanoid" id="G4TQD5"/>
<evidence type="ECO:0000256" key="5">
    <source>
        <dbReference type="ARBA" id="ARBA00023128"/>
    </source>
</evidence>
<proteinExistence type="predicted"/>
<dbReference type="OrthoDB" id="4487085at2759"/>
<dbReference type="Gene3D" id="3.40.50.300">
    <property type="entry name" value="P-loop containing nucleotide triphosphate hydrolases"/>
    <property type="match status" value="1"/>
</dbReference>
<keyword evidence="8" id="KW-1185">Reference proteome</keyword>
<dbReference type="InterPro" id="IPR027417">
    <property type="entry name" value="P-loop_NTPase"/>
</dbReference>
<evidence type="ECO:0000256" key="3">
    <source>
        <dbReference type="ARBA" id="ARBA00004370"/>
    </source>
</evidence>
<sequence>MHRHANELAKALSRRRKDVPRRPIIFVAYDLGGIILKWTLAMCHKQDVESKYDLRSILTSTQVILFFGTPHAGSHITLLDAVGRLASIYMDTADIALEDLLSHSYELEKLQSRYTEASARFNSIIFYGEDSTTGLKALCDSGVIIGNRKETLIALHGDHRNLVRLTAKANGDYETILHHLSNYFNNALVAVKKKWNEEDHSRSAAKVEPASEDIMLPKPLPPVSRSYIERRHIQPLITEKLLPSGSLATNWIQEHENRFNRVIFVDASNQDQLEVDLQRSIRCLGPEYSRVTWKDAVAYLDGKEKEWLLFIDNADSPELDLRPYLPNSTHGAVLIATRNGQCVNYAPDGAVPVGDLEENEAMDLLHTTANVSPTSDTESLEIVRELGMLALSITQAGVYIRKTWRIDTYLKTFRRHRGRLLREQLDIGSEYTSPTYTAFDLSFHQLPEKPQGFLKLCAFLDHSLIPTMLFKRSTTSGFTTYTVLENHSPPESDKNYILTLRNIFGGTWDEVEFQDIVDSASKASFIDVSMDGLFYTVHPLLQIYIKDSLGEAANEHYCRQC</sequence>
<dbReference type="SUPFAM" id="SSF52540">
    <property type="entry name" value="P-loop containing nucleoside triphosphate hydrolases"/>
    <property type="match status" value="1"/>
</dbReference>
<dbReference type="GO" id="GO:0016020">
    <property type="term" value="C:membrane"/>
    <property type="evidence" value="ECO:0007669"/>
    <property type="project" value="UniProtKB-SubCell"/>
</dbReference>
<keyword evidence="4" id="KW-0256">Endoplasmic reticulum</keyword>
<evidence type="ECO:0000256" key="6">
    <source>
        <dbReference type="ARBA" id="ARBA00023136"/>
    </source>
</evidence>
<evidence type="ECO:0000313" key="7">
    <source>
        <dbReference type="EMBL" id="CCA73528.1"/>
    </source>
</evidence>
<gene>
    <name evidence="7" type="ORF">PIIN_07481</name>
</gene>
<dbReference type="PANTHER" id="PTHR48182">
    <property type="entry name" value="PROTEIN SERAC1"/>
    <property type="match status" value="1"/>
</dbReference>
<dbReference type="PANTHER" id="PTHR48182:SF2">
    <property type="entry name" value="PROTEIN SERAC1"/>
    <property type="match status" value="1"/>
</dbReference>
<protein>
    <submittedName>
        <fullName evidence="7">Uncharacterized protein</fullName>
    </submittedName>
</protein>
<dbReference type="Proteomes" id="UP000007148">
    <property type="component" value="Unassembled WGS sequence"/>
</dbReference>
<evidence type="ECO:0000256" key="2">
    <source>
        <dbReference type="ARBA" id="ARBA00004240"/>
    </source>
</evidence>
<evidence type="ECO:0000256" key="4">
    <source>
        <dbReference type="ARBA" id="ARBA00022824"/>
    </source>
</evidence>
<name>G4TQD5_SERID</name>
<comment type="caution">
    <text evidence="7">The sequence shown here is derived from an EMBL/GenBank/DDBJ whole genome shotgun (WGS) entry which is preliminary data.</text>
</comment>
<evidence type="ECO:0000313" key="8">
    <source>
        <dbReference type="Proteomes" id="UP000007148"/>
    </source>
</evidence>
<keyword evidence="6" id="KW-0472">Membrane</keyword>
<dbReference type="AlphaFoldDB" id="G4TQD5"/>
<dbReference type="GO" id="GO:0005783">
    <property type="term" value="C:endoplasmic reticulum"/>
    <property type="evidence" value="ECO:0007669"/>
    <property type="project" value="UniProtKB-SubCell"/>
</dbReference>
<dbReference type="InterPro" id="IPR029058">
    <property type="entry name" value="AB_hydrolase_fold"/>
</dbReference>
<dbReference type="InterPro" id="IPR052374">
    <property type="entry name" value="SERAC1"/>
</dbReference>
<dbReference type="HOGENOM" id="CLU_000288_125_13_1"/>
<dbReference type="Gene3D" id="3.40.50.1820">
    <property type="entry name" value="alpha/beta hydrolase"/>
    <property type="match status" value="1"/>
</dbReference>
<dbReference type="EMBL" id="CAFZ01000232">
    <property type="protein sequence ID" value="CCA73528.1"/>
    <property type="molecule type" value="Genomic_DNA"/>
</dbReference>
<accession>G4TQD5</accession>
<reference evidence="7 8" key="1">
    <citation type="journal article" date="2011" name="PLoS Pathog.">
        <title>Endophytic Life Strategies Decoded by Genome and Transcriptome Analyses of the Mutualistic Root Symbiont Piriformospora indica.</title>
        <authorList>
            <person name="Zuccaro A."/>
            <person name="Lahrmann U."/>
            <person name="Guldener U."/>
            <person name="Langen G."/>
            <person name="Pfiffi S."/>
            <person name="Biedenkopf D."/>
            <person name="Wong P."/>
            <person name="Samans B."/>
            <person name="Grimm C."/>
            <person name="Basiewicz M."/>
            <person name="Murat C."/>
            <person name="Martin F."/>
            <person name="Kogel K.H."/>
        </authorList>
    </citation>
    <scope>NUCLEOTIDE SEQUENCE [LARGE SCALE GENOMIC DNA]</scope>
    <source>
        <strain evidence="7 8">DSM 11827</strain>
    </source>
</reference>
<comment type="subcellular location">
    <subcellularLocation>
        <location evidence="2">Endoplasmic reticulum</location>
    </subcellularLocation>
    <subcellularLocation>
        <location evidence="3">Membrane</location>
    </subcellularLocation>
    <subcellularLocation>
        <location evidence="1">Mitochondrion</location>
    </subcellularLocation>
</comment>
<keyword evidence="5" id="KW-0496">Mitochondrion</keyword>
<evidence type="ECO:0000256" key="1">
    <source>
        <dbReference type="ARBA" id="ARBA00004173"/>
    </source>
</evidence>